<proteinExistence type="predicted"/>
<gene>
    <name evidence="1" type="ORF">BDD16_000060</name>
</gene>
<dbReference type="Gene3D" id="2.160.10.10">
    <property type="entry name" value="Hexapeptide repeat proteins"/>
    <property type="match status" value="1"/>
</dbReference>
<dbReference type="RefSeq" id="WP_179631988.1">
    <property type="nucleotide sequence ID" value="NZ_JACCFH010000001.1"/>
</dbReference>
<dbReference type="InterPro" id="IPR011004">
    <property type="entry name" value="Trimer_LpxA-like_sf"/>
</dbReference>
<evidence type="ECO:0000313" key="2">
    <source>
        <dbReference type="Proteomes" id="UP000518288"/>
    </source>
</evidence>
<organism evidence="1 2">
    <name type="scientific">Sphaerotilus montanus</name>
    <dbReference type="NCBI Taxonomy" id="522889"/>
    <lineage>
        <taxon>Bacteria</taxon>
        <taxon>Pseudomonadati</taxon>
        <taxon>Pseudomonadota</taxon>
        <taxon>Betaproteobacteria</taxon>
        <taxon>Burkholderiales</taxon>
        <taxon>Sphaerotilaceae</taxon>
        <taxon>Sphaerotilus</taxon>
    </lineage>
</organism>
<reference evidence="1 2" key="1">
    <citation type="submission" date="2020-07" db="EMBL/GenBank/DDBJ databases">
        <title>Genomic Encyclopedia of Archaeal and Bacterial Type Strains, Phase II (KMG-II): from individual species to whole genera.</title>
        <authorList>
            <person name="Goeker M."/>
        </authorList>
    </citation>
    <scope>NUCLEOTIDE SEQUENCE [LARGE SCALE GENOMIC DNA]</scope>
    <source>
        <strain evidence="1 2">DSM 21226</strain>
    </source>
</reference>
<keyword evidence="1" id="KW-0808">Transferase</keyword>
<dbReference type="EMBL" id="JACCFH010000001">
    <property type="protein sequence ID" value="NYG31074.1"/>
    <property type="molecule type" value="Genomic_DNA"/>
</dbReference>
<evidence type="ECO:0000313" key="1">
    <source>
        <dbReference type="EMBL" id="NYG31074.1"/>
    </source>
</evidence>
<keyword evidence="2" id="KW-1185">Reference proteome</keyword>
<name>A0A7Y9QVX0_9BURK</name>
<dbReference type="Proteomes" id="UP000518288">
    <property type="component" value="Unassembled WGS sequence"/>
</dbReference>
<accession>A0A7Y9QVX0</accession>
<protein>
    <submittedName>
        <fullName evidence="1">Putative acyltransferase (DUF342 family)</fullName>
    </submittedName>
</protein>
<sequence>MRTTLLLILLTLCIVLLPLVPAFREWRKPTDVTPLPIDETDALEPEYLARRFSGLIGPALEKGQIELGGVPLVHLPANAIHAPWPLNDQEIRSGRTRRIWHTDGDCMLPERLHCLAEMSARGAMRSAAGHTYRALLSGAQLSLSPRTRVIRWAHARSMAIGDHCQLPARISATQVLMVGREVSFSLLHAPAIRFTGQAAADWIIPPDGRWSIGTSDGVRWDAVTGIGRVPGLLHVPPLRRWRGDLVAAHHLSLGEGCEAEGSLRAGSLNIGAGCTIQGGLMAPGEIYLAAGAQVQSSIVSETLVVLGAGCVIGVPGAHATVRAPRVEIGKGVVVHGTVWSGQRLQAVGHPDDRDLDPMDESGLGALVRWNSVSGRGLANADLKIPPLRQWGGDLVCQGDLELGARCHARGSLKAYGDLGLGAGVRVDGSVVAQGDVLVGAGSTVGGSVVSETAVVLGPGCTIGTPERHATVCAPRIEIALGVVVHGTVWAGASGDAVGSLQIGADVDLDAHLTDLPHQPALPGRAAA</sequence>
<dbReference type="SUPFAM" id="SSF51161">
    <property type="entry name" value="Trimeric LpxA-like enzymes"/>
    <property type="match status" value="1"/>
</dbReference>
<dbReference type="AlphaFoldDB" id="A0A7Y9QVX0"/>
<comment type="caution">
    <text evidence="1">The sequence shown here is derived from an EMBL/GenBank/DDBJ whole genome shotgun (WGS) entry which is preliminary data.</text>
</comment>
<dbReference type="GO" id="GO:0016746">
    <property type="term" value="F:acyltransferase activity"/>
    <property type="evidence" value="ECO:0007669"/>
    <property type="project" value="UniProtKB-KW"/>
</dbReference>
<keyword evidence="1" id="KW-0012">Acyltransferase</keyword>